<dbReference type="PIRSF" id="PIRSF007023">
    <property type="entry name" value="UDP-Galf_transf"/>
    <property type="match status" value="1"/>
</dbReference>
<feature type="domain" description="Glucosyltransferase 3-like C-terminal" evidence="3">
    <location>
        <begin position="192"/>
        <end position="353"/>
    </location>
</feature>
<evidence type="ECO:0000259" key="2">
    <source>
        <dbReference type="Pfam" id="PF26334"/>
    </source>
</evidence>
<reference evidence="4" key="1">
    <citation type="submission" date="2019-11" db="EMBL/GenBank/DDBJ databases">
        <authorList>
            <person name="Feng L."/>
        </authorList>
    </citation>
    <scope>NUCLEOTIDE SEQUENCE</scope>
    <source>
        <strain evidence="4">SrubneriLFYP117</strain>
    </source>
</reference>
<dbReference type="Pfam" id="PF26337">
    <property type="entry name" value="Gtf3_C"/>
    <property type="match status" value="1"/>
</dbReference>
<keyword evidence="1 4" id="KW-0808">Transferase</keyword>
<accession>A0A6N3DM93</accession>
<dbReference type="InterPro" id="IPR058592">
    <property type="entry name" value="Gtf3_C"/>
</dbReference>
<dbReference type="SUPFAM" id="SSF53756">
    <property type="entry name" value="UDP-Glycosyltransferase/glycogen phosphorylase"/>
    <property type="match status" value="1"/>
</dbReference>
<dbReference type="EC" id="2.4.1.-" evidence="4"/>
<proteinExistence type="predicted"/>
<name>A0A6N3DM93_STROR</name>
<keyword evidence="4" id="KW-0328">Glycosyltransferase</keyword>
<evidence type="ECO:0000259" key="3">
    <source>
        <dbReference type="Pfam" id="PF26337"/>
    </source>
</evidence>
<dbReference type="EMBL" id="CACRUL010000018">
    <property type="protein sequence ID" value="VYU29382.1"/>
    <property type="molecule type" value="Genomic_DNA"/>
</dbReference>
<feature type="domain" description="Glucosyltransferase 3-like N-terminal" evidence="2">
    <location>
        <begin position="15"/>
        <end position="172"/>
    </location>
</feature>
<dbReference type="Gene3D" id="3.40.50.2000">
    <property type="entry name" value="Glycogen Phosphorylase B"/>
    <property type="match status" value="2"/>
</dbReference>
<evidence type="ECO:0000313" key="4">
    <source>
        <dbReference type="EMBL" id="VYU29382.1"/>
    </source>
</evidence>
<protein>
    <submittedName>
        <fullName evidence="4">Beta-1,6-galactofuranosyltransferase WbbI</fullName>
        <ecNumber evidence="4">2.4.1.-</ecNumber>
    </submittedName>
</protein>
<dbReference type="Pfam" id="PF26334">
    <property type="entry name" value="Gtf3_N"/>
    <property type="match status" value="1"/>
</dbReference>
<sequence>MKGRKVRYYLKDSFLHNQHEKNAGSKARNDVEAILISEGYKGLEIKVDNWYQMNFFKAQQHKYSATKSVFDQLGLGDELVIQFPIIHHTFLIAQLIKQAQKRGAKFYLLIHDIETLRHAAGSEVKLRHKLRNYFQEKKAMMSVDGIIVHNDIMKGVLANQGFPVDKMVSLEIFDYLIPNFQEKSLPQKEQAIIVAGNLNPTKSGYLYSLPENPAYNLYGVGYDESRALNNITYFGAFMPDDLPAALEGSFGLVWDGDSSETCQGTYGNYLRFNNSHKASLYLAAGFPLVVWKQSALSHFVLENGCGIAVESLHDLKETIDNLSDTDYQDLVDNAKRVGQEIRDGHYLKTALTHLK</sequence>
<dbReference type="AlphaFoldDB" id="A0A6N3DM93"/>
<dbReference type="GO" id="GO:0016757">
    <property type="term" value="F:glycosyltransferase activity"/>
    <property type="evidence" value="ECO:0007669"/>
    <property type="project" value="UniProtKB-KW"/>
</dbReference>
<gene>
    <name evidence="4" type="primary">wbbI</name>
    <name evidence="4" type="ORF">SRLFYP117_01544</name>
</gene>
<organism evidence="4">
    <name type="scientific">Streptococcus oralis</name>
    <dbReference type="NCBI Taxonomy" id="1303"/>
    <lineage>
        <taxon>Bacteria</taxon>
        <taxon>Bacillati</taxon>
        <taxon>Bacillota</taxon>
        <taxon>Bacilli</taxon>
        <taxon>Lactobacillales</taxon>
        <taxon>Streptococcaceae</taxon>
        <taxon>Streptococcus</taxon>
    </lineage>
</organism>
<dbReference type="InterPro" id="IPR058591">
    <property type="entry name" value="Gtf3_N"/>
</dbReference>
<evidence type="ECO:0000256" key="1">
    <source>
        <dbReference type="ARBA" id="ARBA00022679"/>
    </source>
</evidence>